<reference evidence="1" key="2">
    <citation type="journal article" date="2015" name="Fish Shellfish Immunol.">
        <title>Early steps in the European eel (Anguilla anguilla)-Vibrio vulnificus interaction in the gills: Role of the RtxA13 toxin.</title>
        <authorList>
            <person name="Callol A."/>
            <person name="Pajuelo D."/>
            <person name="Ebbesson L."/>
            <person name="Teles M."/>
            <person name="MacKenzie S."/>
            <person name="Amaro C."/>
        </authorList>
    </citation>
    <scope>NUCLEOTIDE SEQUENCE</scope>
</reference>
<organism evidence="1">
    <name type="scientific">Anguilla anguilla</name>
    <name type="common">European freshwater eel</name>
    <name type="synonym">Muraena anguilla</name>
    <dbReference type="NCBI Taxonomy" id="7936"/>
    <lineage>
        <taxon>Eukaryota</taxon>
        <taxon>Metazoa</taxon>
        <taxon>Chordata</taxon>
        <taxon>Craniata</taxon>
        <taxon>Vertebrata</taxon>
        <taxon>Euteleostomi</taxon>
        <taxon>Actinopterygii</taxon>
        <taxon>Neopterygii</taxon>
        <taxon>Teleostei</taxon>
        <taxon>Anguilliformes</taxon>
        <taxon>Anguillidae</taxon>
        <taxon>Anguilla</taxon>
    </lineage>
</organism>
<accession>A0A0E9XYN6</accession>
<name>A0A0E9XYN6_ANGAN</name>
<dbReference type="AlphaFoldDB" id="A0A0E9XYN6"/>
<evidence type="ECO:0000313" key="1">
    <source>
        <dbReference type="EMBL" id="JAI06971.1"/>
    </source>
</evidence>
<reference evidence="1" key="1">
    <citation type="submission" date="2014-11" db="EMBL/GenBank/DDBJ databases">
        <authorList>
            <person name="Amaro Gonzalez C."/>
        </authorList>
    </citation>
    <scope>NUCLEOTIDE SEQUENCE</scope>
</reference>
<proteinExistence type="predicted"/>
<protein>
    <submittedName>
        <fullName evidence="1">Uncharacterized protein</fullName>
    </submittedName>
</protein>
<sequence length="41" mass="4908">MIRLFSFFFCIEGLVKQHRCMLYYRQNTEKHFSGGGSTFLN</sequence>
<dbReference type="EMBL" id="GBXM01001607">
    <property type="protein sequence ID" value="JAI06971.1"/>
    <property type="molecule type" value="Transcribed_RNA"/>
</dbReference>